<evidence type="ECO:0000259" key="6">
    <source>
        <dbReference type="PROSITE" id="PS01124"/>
    </source>
</evidence>
<proteinExistence type="predicted"/>
<accession>A0AA41Z4A5</accession>
<evidence type="ECO:0000256" key="4">
    <source>
        <dbReference type="ARBA" id="ARBA00023159"/>
    </source>
</evidence>
<dbReference type="EMBL" id="JANFAV010000001">
    <property type="protein sequence ID" value="MCW6533275.1"/>
    <property type="molecule type" value="Genomic_DNA"/>
</dbReference>
<keyword evidence="1" id="KW-0678">Repressor</keyword>
<dbReference type="Gene3D" id="1.10.10.60">
    <property type="entry name" value="Homeodomain-like"/>
    <property type="match status" value="1"/>
</dbReference>
<dbReference type="InterPro" id="IPR014710">
    <property type="entry name" value="RmlC-like_jellyroll"/>
</dbReference>
<keyword evidence="2" id="KW-0805">Transcription regulation</keyword>
<keyword evidence="3" id="KW-0238">DNA-binding</keyword>
<evidence type="ECO:0000256" key="2">
    <source>
        <dbReference type="ARBA" id="ARBA00023015"/>
    </source>
</evidence>
<gene>
    <name evidence="7" type="ORF">NEE01_00615</name>
</gene>
<dbReference type="Gene3D" id="2.60.120.10">
    <property type="entry name" value="Jelly Rolls"/>
    <property type="match status" value="1"/>
</dbReference>
<dbReference type="PANTHER" id="PTHR11019">
    <property type="entry name" value="HTH-TYPE TRANSCRIPTIONAL REGULATOR NIMR"/>
    <property type="match status" value="1"/>
</dbReference>
<dbReference type="SMART" id="SM00342">
    <property type="entry name" value="HTH_ARAC"/>
    <property type="match status" value="1"/>
</dbReference>
<evidence type="ECO:0000256" key="5">
    <source>
        <dbReference type="ARBA" id="ARBA00023163"/>
    </source>
</evidence>
<dbReference type="InterPro" id="IPR018060">
    <property type="entry name" value="HTH_AraC"/>
</dbReference>
<dbReference type="InterPro" id="IPR018062">
    <property type="entry name" value="HTH_AraC-typ_CS"/>
</dbReference>
<dbReference type="PANTHER" id="PTHR11019:SF159">
    <property type="entry name" value="TRANSCRIPTIONAL REGULATOR-RELATED"/>
    <property type="match status" value="1"/>
</dbReference>
<evidence type="ECO:0000313" key="7">
    <source>
        <dbReference type="EMBL" id="MCW6533275.1"/>
    </source>
</evidence>
<evidence type="ECO:0000256" key="1">
    <source>
        <dbReference type="ARBA" id="ARBA00022491"/>
    </source>
</evidence>
<dbReference type="GO" id="GO:0003700">
    <property type="term" value="F:DNA-binding transcription factor activity"/>
    <property type="evidence" value="ECO:0007669"/>
    <property type="project" value="InterPro"/>
</dbReference>
<dbReference type="SUPFAM" id="SSF46689">
    <property type="entry name" value="Homeodomain-like"/>
    <property type="match status" value="1"/>
</dbReference>
<comment type="caution">
    <text evidence="7">The sequence shown here is derived from an EMBL/GenBank/DDBJ whole genome shotgun (WGS) entry which is preliminary data.</text>
</comment>
<keyword evidence="5" id="KW-0804">Transcription</keyword>
<dbReference type="InterPro" id="IPR003313">
    <property type="entry name" value="AraC-bd"/>
</dbReference>
<organism evidence="7 8">
    <name type="scientific">Sphingomonas lycopersici</name>
    <dbReference type="NCBI Taxonomy" id="2951807"/>
    <lineage>
        <taxon>Bacteria</taxon>
        <taxon>Pseudomonadati</taxon>
        <taxon>Pseudomonadota</taxon>
        <taxon>Alphaproteobacteria</taxon>
        <taxon>Sphingomonadales</taxon>
        <taxon>Sphingomonadaceae</taxon>
        <taxon>Sphingomonas</taxon>
    </lineage>
</organism>
<evidence type="ECO:0000313" key="8">
    <source>
        <dbReference type="Proteomes" id="UP001165565"/>
    </source>
</evidence>
<name>A0AA41Z4A5_9SPHN</name>
<dbReference type="GO" id="GO:0043565">
    <property type="term" value="F:sequence-specific DNA binding"/>
    <property type="evidence" value="ECO:0007669"/>
    <property type="project" value="InterPro"/>
</dbReference>
<dbReference type="Pfam" id="PF12833">
    <property type="entry name" value="HTH_18"/>
    <property type="match status" value="1"/>
</dbReference>
<protein>
    <submittedName>
        <fullName evidence="7">Helix-turn-helix transcriptional regulator</fullName>
    </submittedName>
</protein>
<keyword evidence="8" id="KW-1185">Reference proteome</keyword>
<dbReference type="Proteomes" id="UP001165565">
    <property type="component" value="Unassembled WGS sequence"/>
</dbReference>
<dbReference type="PRINTS" id="PR00032">
    <property type="entry name" value="HTHARAC"/>
</dbReference>
<dbReference type="InterPro" id="IPR009057">
    <property type="entry name" value="Homeodomain-like_sf"/>
</dbReference>
<keyword evidence="4" id="KW-0010">Activator</keyword>
<reference evidence="7" key="1">
    <citation type="submission" date="2022-06" db="EMBL/GenBank/DDBJ databases">
        <title>Sphingomonas sp. nov. isolated from rhizosphere soil of tomato.</title>
        <authorList>
            <person name="Dong H."/>
            <person name="Gao R."/>
        </authorList>
    </citation>
    <scope>NUCLEOTIDE SEQUENCE</scope>
    <source>
        <strain evidence="7">MMSM24</strain>
    </source>
</reference>
<dbReference type="InterPro" id="IPR020449">
    <property type="entry name" value="Tscrpt_reg_AraC-type_HTH"/>
</dbReference>
<evidence type="ECO:0000256" key="3">
    <source>
        <dbReference type="ARBA" id="ARBA00023125"/>
    </source>
</evidence>
<dbReference type="SUPFAM" id="SSF51182">
    <property type="entry name" value="RmlC-like cupins"/>
    <property type="match status" value="1"/>
</dbReference>
<sequence>MDKVRTYEDCERAPRPVAALASDHPDGDYIAPHRHPRAQLIHTVSGVMTVSSGVGSWVVPTGRAVWMPPDEEHAIRIAGHVSMRTVFVRDDARAGLPRGCEVMEVSPFLREAIVAATSIPLDYAPDGRDARVMALILDEIAAAPRLHLHVPMPRDPRLARLCARLIADPGAPAMLEQLGAECHVSGRTLARMFHRELGMSFGEWLRRMRLLLSLPRLAAGASVLEVAIEHGYDSPSAFAAMFRRALGVSPTAYFDRGRRAN</sequence>
<dbReference type="AlphaFoldDB" id="A0AA41Z4A5"/>
<dbReference type="PROSITE" id="PS00041">
    <property type="entry name" value="HTH_ARAC_FAMILY_1"/>
    <property type="match status" value="1"/>
</dbReference>
<feature type="domain" description="HTH araC/xylS-type" evidence="6">
    <location>
        <begin position="159"/>
        <end position="256"/>
    </location>
</feature>
<dbReference type="CDD" id="cd06124">
    <property type="entry name" value="cupin_NimR-like_N"/>
    <property type="match status" value="1"/>
</dbReference>
<dbReference type="Pfam" id="PF02311">
    <property type="entry name" value="AraC_binding"/>
    <property type="match status" value="1"/>
</dbReference>
<dbReference type="InterPro" id="IPR011051">
    <property type="entry name" value="RmlC_Cupin_sf"/>
</dbReference>
<dbReference type="PROSITE" id="PS01124">
    <property type="entry name" value="HTH_ARAC_FAMILY_2"/>
    <property type="match status" value="1"/>
</dbReference>
<dbReference type="FunFam" id="1.10.10.60:FF:000132">
    <property type="entry name" value="AraC family transcriptional regulator"/>
    <property type="match status" value="1"/>
</dbReference>